<dbReference type="AlphaFoldDB" id="A0A0L0HFN8"/>
<dbReference type="GeneID" id="27688677"/>
<dbReference type="EMBL" id="KQ257457">
    <property type="protein sequence ID" value="KNC99917.1"/>
    <property type="molecule type" value="Genomic_DNA"/>
</dbReference>
<evidence type="ECO:0000313" key="3">
    <source>
        <dbReference type="Proteomes" id="UP000053201"/>
    </source>
</evidence>
<organism evidence="2 3">
    <name type="scientific">Spizellomyces punctatus (strain DAOM BR117)</name>
    <dbReference type="NCBI Taxonomy" id="645134"/>
    <lineage>
        <taxon>Eukaryota</taxon>
        <taxon>Fungi</taxon>
        <taxon>Fungi incertae sedis</taxon>
        <taxon>Chytridiomycota</taxon>
        <taxon>Chytridiomycota incertae sedis</taxon>
        <taxon>Chytridiomycetes</taxon>
        <taxon>Spizellomycetales</taxon>
        <taxon>Spizellomycetaceae</taxon>
        <taxon>Spizellomyces</taxon>
    </lineage>
</organism>
<sequence length="158" mass="17973">MPERRRVQDLKVRATPTLSSTDLPMSPVTPTMTDKVLELDSNNNVNNNSKDIAAVREDVKTVIMAVEDLNEMIEQVNERASKRIAELEERVLKLEGQAASVQQEKQASSVGQKRLRQDDEEWEENHQKPKANLSAEDQLVEGRPVKRPKSWVGSLWPF</sequence>
<feature type="compositionally biased region" description="Polar residues" evidence="1">
    <location>
        <begin position="99"/>
        <end position="111"/>
    </location>
</feature>
<feature type="compositionally biased region" description="Polar residues" evidence="1">
    <location>
        <begin position="16"/>
        <end position="29"/>
    </location>
</feature>
<feature type="region of interest" description="Disordered" evidence="1">
    <location>
        <begin position="97"/>
        <end position="158"/>
    </location>
</feature>
<feature type="compositionally biased region" description="Basic and acidic residues" evidence="1">
    <location>
        <begin position="1"/>
        <end position="12"/>
    </location>
</feature>
<dbReference type="InParanoid" id="A0A0L0HFN8"/>
<dbReference type="RefSeq" id="XP_016607957.1">
    <property type="nucleotide sequence ID" value="XM_016753512.1"/>
</dbReference>
<dbReference type="VEuPathDB" id="FungiDB:SPPG_05289"/>
<keyword evidence="3" id="KW-1185">Reference proteome</keyword>
<protein>
    <submittedName>
        <fullName evidence="2">Uncharacterized protein</fullName>
    </submittedName>
</protein>
<reference evidence="2 3" key="1">
    <citation type="submission" date="2009-08" db="EMBL/GenBank/DDBJ databases">
        <title>The Genome Sequence of Spizellomyces punctatus strain DAOM BR117.</title>
        <authorList>
            <consortium name="The Broad Institute Genome Sequencing Platform"/>
            <person name="Russ C."/>
            <person name="Cuomo C."/>
            <person name="Shea T."/>
            <person name="Young S.K."/>
            <person name="Zeng Q."/>
            <person name="Koehrsen M."/>
            <person name="Haas B."/>
            <person name="Borodovsky M."/>
            <person name="Guigo R."/>
            <person name="Alvarado L."/>
            <person name="Berlin A."/>
            <person name="Bochicchio J."/>
            <person name="Borenstein D."/>
            <person name="Chapman S."/>
            <person name="Chen Z."/>
            <person name="Engels R."/>
            <person name="Freedman E."/>
            <person name="Gellesch M."/>
            <person name="Goldberg J."/>
            <person name="Griggs A."/>
            <person name="Gujja S."/>
            <person name="Heiman D."/>
            <person name="Hepburn T."/>
            <person name="Howarth C."/>
            <person name="Jen D."/>
            <person name="Larson L."/>
            <person name="Lewis B."/>
            <person name="Mehta T."/>
            <person name="Park D."/>
            <person name="Pearson M."/>
            <person name="Roberts A."/>
            <person name="Saif S."/>
            <person name="Shenoy N."/>
            <person name="Sisk P."/>
            <person name="Stolte C."/>
            <person name="Sykes S."/>
            <person name="Thomson T."/>
            <person name="Walk T."/>
            <person name="White J."/>
            <person name="Yandava C."/>
            <person name="Burger G."/>
            <person name="Gray M.W."/>
            <person name="Holland P.W.H."/>
            <person name="King N."/>
            <person name="Lang F.B.F."/>
            <person name="Roger A.J."/>
            <person name="Ruiz-Trillo I."/>
            <person name="Lander E."/>
            <person name="Nusbaum C."/>
        </authorList>
    </citation>
    <scope>NUCLEOTIDE SEQUENCE [LARGE SCALE GENOMIC DNA]</scope>
    <source>
        <strain evidence="2 3">DAOM BR117</strain>
    </source>
</reference>
<feature type="region of interest" description="Disordered" evidence="1">
    <location>
        <begin position="1"/>
        <end position="29"/>
    </location>
</feature>
<evidence type="ECO:0000313" key="2">
    <source>
        <dbReference type="EMBL" id="KNC99917.1"/>
    </source>
</evidence>
<name>A0A0L0HFN8_SPIPD</name>
<proteinExistence type="predicted"/>
<dbReference type="OrthoDB" id="10341823at2759"/>
<gene>
    <name evidence="2" type="ORF">SPPG_05289</name>
</gene>
<accession>A0A0L0HFN8</accession>
<evidence type="ECO:0000256" key="1">
    <source>
        <dbReference type="SAM" id="MobiDB-lite"/>
    </source>
</evidence>
<dbReference type="Proteomes" id="UP000053201">
    <property type="component" value="Unassembled WGS sequence"/>
</dbReference>